<dbReference type="AlphaFoldDB" id="A0A3B5YWI3"/>
<name>A0A3B5YWI3_WHEAT</name>
<organism evidence="1">
    <name type="scientific">Triticum aestivum</name>
    <name type="common">Wheat</name>
    <dbReference type="NCBI Taxonomy" id="4565"/>
    <lineage>
        <taxon>Eukaryota</taxon>
        <taxon>Viridiplantae</taxon>
        <taxon>Streptophyta</taxon>
        <taxon>Embryophyta</taxon>
        <taxon>Tracheophyta</taxon>
        <taxon>Spermatophyta</taxon>
        <taxon>Magnoliopsida</taxon>
        <taxon>Liliopsida</taxon>
        <taxon>Poales</taxon>
        <taxon>Poaceae</taxon>
        <taxon>BOP clade</taxon>
        <taxon>Pooideae</taxon>
        <taxon>Triticodae</taxon>
        <taxon>Triticeae</taxon>
        <taxon>Triticinae</taxon>
        <taxon>Triticum</taxon>
    </lineage>
</organism>
<dbReference type="Gramene" id="TraesWEE_scaffold_001804_01G000100.1">
    <property type="protein sequence ID" value="TraesWEE_scaffold_001804_01G000100.1"/>
    <property type="gene ID" value="TraesWEE_scaffold_001804_01G000100"/>
</dbReference>
<dbReference type="Proteomes" id="UP000019116">
    <property type="component" value="Chromosome 1B"/>
</dbReference>
<sequence length="106" mass="11334">MSCRNQAATVEDEDDLPSFLAQGRHDAMEEIRQHPHNQGGSKLAAGDKIHTNIACTDGDGTGTMEIDELASSPEQLLLGPCYPSVAVDRFERSTRRIGAKPGAVDG</sequence>
<keyword evidence="2" id="KW-1185">Reference proteome</keyword>
<dbReference type="Gramene" id="TraesRN1B0100484900.1">
    <property type="protein sequence ID" value="TraesRN1B0100484900.1"/>
    <property type="gene ID" value="TraesRN1B0100484900"/>
</dbReference>
<dbReference type="Gramene" id="TraesCS1B02G162900.1">
    <property type="protein sequence ID" value="TraesCS1B02G162900.1.cds1"/>
    <property type="gene ID" value="TraesCS1B02G162900"/>
</dbReference>
<dbReference type="EnsemblPlants" id="TraesCS1B02G162900.1">
    <property type="protein sequence ID" value="TraesCS1B02G162900.1.cds1"/>
    <property type="gene ID" value="TraesCS1B02G162900"/>
</dbReference>
<evidence type="ECO:0000313" key="1">
    <source>
        <dbReference type="EnsemblPlants" id="TraesCS1B02G162900.1.cds1"/>
    </source>
</evidence>
<reference evidence="1" key="1">
    <citation type="submission" date="2018-08" db="EMBL/GenBank/DDBJ databases">
        <authorList>
            <person name="Rossello M."/>
        </authorList>
    </citation>
    <scope>NUCLEOTIDE SEQUENCE [LARGE SCALE GENOMIC DNA]</scope>
    <source>
        <strain evidence="1">cv. Chinese Spring</strain>
    </source>
</reference>
<dbReference type="Gramene" id="TraesROB_scaffold_003805_01G000200.1">
    <property type="protein sequence ID" value="TraesROB_scaffold_003805_01G000200.1"/>
    <property type="gene ID" value="TraesROB_scaffold_003805_01G000200"/>
</dbReference>
<dbReference type="InterPro" id="IPR018247">
    <property type="entry name" value="EF_Hand_1_Ca_BS"/>
</dbReference>
<dbReference type="STRING" id="4565.A0A3B5YWI3"/>
<proteinExistence type="predicted"/>
<evidence type="ECO:0000313" key="2">
    <source>
        <dbReference type="Proteomes" id="UP000019116"/>
    </source>
</evidence>
<dbReference type="PROSITE" id="PS00018">
    <property type="entry name" value="EF_HAND_1"/>
    <property type="match status" value="1"/>
</dbReference>
<accession>A0A3B5YWI3</accession>
<dbReference type="PaxDb" id="4565-Traes_1BL_C7C173DC4.1"/>
<protein>
    <submittedName>
        <fullName evidence="1">Uncharacterized protein</fullName>
    </submittedName>
</protein>
<reference evidence="1" key="2">
    <citation type="submission" date="2018-10" db="UniProtKB">
        <authorList>
            <consortium name="EnsemblPlants"/>
        </authorList>
    </citation>
    <scope>IDENTIFICATION</scope>
</reference>
<dbReference type="Gramene" id="TraesCS1B03G0478000.1">
    <property type="protein sequence ID" value="TraesCS1B03G0478000.1.CDS1"/>
    <property type="gene ID" value="TraesCS1B03G0478000"/>
</dbReference>